<organism evidence="1 2">
    <name type="scientific">Algicella marina</name>
    <dbReference type="NCBI Taxonomy" id="2683284"/>
    <lineage>
        <taxon>Bacteria</taxon>
        <taxon>Pseudomonadati</taxon>
        <taxon>Pseudomonadota</taxon>
        <taxon>Alphaproteobacteria</taxon>
        <taxon>Rhodobacterales</taxon>
        <taxon>Paracoccaceae</taxon>
        <taxon>Algicella</taxon>
    </lineage>
</organism>
<dbReference type="AlphaFoldDB" id="A0A6P1T1G3"/>
<name>A0A6P1T1G3_9RHOB</name>
<sequence>MGLDINVLARPKEGHEAEYEDLWRRYHIASGAIKPPADERGFLQKLLSPRKRENAPKLIERFQQISLPNFVTIAAPVVGQDTEADEWARQRFRDGHLKPEITSEEEALAAFEGYAAMEAMADCDGFPHYSNAGQYEGVDRTSFRGQFFDDVADIVGQDLFNQAWEPMLAPAFAAWGAALRQEADAFAAANNVEHVLGVKELDAAVEGPERQAHIIDQAARWAAFWSSRQHGSEPYF</sequence>
<dbReference type="RefSeq" id="WP_161861863.1">
    <property type="nucleotide sequence ID" value="NZ_CP046620.1"/>
</dbReference>
<accession>A0A6P1T1G3</accession>
<gene>
    <name evidence="1" type="ORF">GO499_08840</name>
</gene>
<evidence type="ECO:0000313" key="2">
    <source>
        <dbReference type="Proteomes" id="UP000464495"/>
    </source>
</evidence>
<dbReference type="KEGG" id="amaq:GO499_08840"/>
<evidence type="ECO:0000313" key="1">
    <source>
        <dbReference type="EMBL" id="QHQ35296.1"/>
    </source>
</evidence>
<dbReference type="EMBL" id="CP046620">
    <property type="protein sequence ID" value="QHQ35296.1"/>
    <property type="molecule type" value="Genomic_DNA"/>
</dbReference>
<dbReference type="Proteomes" id="UP000464495">
    <property type="component" value="Chromosome"/>
</dbReference>
<reference evidence="1 2" key="1">
    <citation type="submission" date="2019-12" db="EMBL/GenBank/DDBJ databases">
        <title>Complete genome sequence of Algicella marina strain 9Alg 56(T) isolated from the red alga Tichocarpus crinitus.</title>
        <authorList>
            <person name="Kim S.-G."/>
            <person name="Nedashkovskaya O.I."/>
        </authorList>
    </citation>
    <scope>NUCLEOTIDE SEQUENCE [LARGE SCALE GENOMIC DNA]</scope>
    <source>
        <strain evidence="1 2">9Alg 56</strain>
    </source>
</reference>
<keyword evidence="2" id="KW-1185">Reference proteome</keyword>
<protein>
    <submittedName>
        <fullName evidence="1">Uncharacterized protein</fullName>
    </submittedName>
</protein>
<proteinExistence type="predicted"/>